<evidence type="ECO:0000313" key="4">
    <source>
        <dbReference type="EMBL" id="PXF40703.1"/>
    </source>
</evidence>
<gene>
    <name evidence="4" type="ORF">BWQ96_09581</name>
</gene>
<sequence>MRPSATAFVAPLPLPPRPVHAAPHPSHPNRSPLPPPRRRTAVAHLRTPPRPSPDTPEPVPPRKLHTPHHNPPASNFFRVDPDRLQSDPEQNLRGFVKTRGSLIPGEQFVFWWVGDIYGFINEQPSKHLFSFEGYSIGRMIRVDGGWRMLTREVGIYKHPRTGRILHLWENPYTRLTNKCVHVWNDPVNQQFLLNGSRGPFRVPTTTFGDDIYWHAEVFLNYKSPLQRSDFPQNAASDIYQSAEMFQFFSKREHLLSDQPSADCNISWVRVGQWLPWMEMADRPGHLIYHCRGRKLSGAFSSLPHHVQRYVMHTKPEYSEAPTNFTSPNETSWTYMKKLLAQRGAPRADGRAAHPETVHISAAPSAEPKLTNSQKLPATMSREQLLAFDGREATQPMLLAVDGKIFDVSSAKRHYAAGETYHCLLGRDASWALVSGDLSDNALREHNVRALRERLDAQQIADLEHWAAFFANNYPHVSRLVE</sequence>
<dbReference type="InterPro" id="IPR036400">
    <property type="entry name" value="Cyt_B5-like_heme/steroid_sf"/>
</dbReference>
<evidence type="ECO:0000259" key="3">
    <source>
        <dbReference type="SMART" id="SM01117"/>
    </source>
</evidence>
<dbReference type="SUPFAM" id="SSF55856">
    <property type="entry name" value="Cytochrome b5-like heme/steroid binding domain"/>
    <property type="match status" value="1"/>
</dbReference>
<feature type="compositionally biased region" description="Pro residues" evidence="2">
    <location>
        <begin position="48"/>
        <end position="61"/>
    </location>
</feature>
<comment type="caution">
    <text evidence="4">The sequence shown here is derived from an EMBL/GenBank/DDBJ whole genome shotgun (WGS) entry which is preliminary data.</text>
</comment>
<proteinExistence type="inferred from homology"/>
<organism evidence="4 5">
    <name type="scientific">Gracilariopsis chorda</name>
    <dbReference type="NCBI Taxonomy" id="448386"/>
    <lineage>
        <taxon>Eukaryota</taxon>
        <taxon>Rhodophyta</taxon>
        <taxon>Florideophyceae</taxon>
        <taxon>Rhodymeniophycidae</taxon>
        <taxon>Gracilariales</taxon>
        <taxon>Gracilariaceae</taxon>
        <taxon>Gracilariopsis</taxon>
    </lineage>
</organism>
<evidence type="ECO:0000313" key="5">
    <source>
        <dbReference type="Proteomes" id="UP000247409"/>
    </source>
</evidence>
<evidence type="ECO:0000256" key="1">
    <source>
        <dbReference type="ARBA" id="ARBA00038357"/>
    </source>
</evidence>
<dbReference type="PANTHER" id="PTHR10281:SF76">
    <property type="entry name" value="CALCUTTA CUP-RELATED"/>
    <property type="match status" value="1"/>
</dbReference>
<dbReference type="SMART" id="SM01117">
    <property type="entry name" value="Cyt-b5"/>
    <property type="match status" value="1"/>
</dbReference>
<dbReference type="PANTHER" id="PTHR10281">
    <property type="entry name" value="MEMBRANE-ASSOCIATED PROGESTERONE RECEPTOR COMPONENT-RELATED"/>
    <property type="match status" value="1"/>
</dbReference>
<feature type="domain" description="Cytochrome b5 heme-binding" evidence="3">
    <location>
        <begin position="379"/>
        <end position="463"/>
    </location>
</feature>
<dbReference type="InterPro" id="IPR001199">
    <property type="entry name" value="Cyt_B5-like_heme/steroid-bd"/>
</dbReference>
<feature type="region of interest" description="Disordered" evidence="2">
    <location>
        <begin position="1"/>
        <end position="88"/>
    </location>
</feature>
<keyword evidence="5" id="KW-1185">Reference proteome</keyword>
<dbReference type="Proteomes" id="UP000247409">
    <property type="component" value="Unassembled WGS sequence"/>
</dbReference>
<dbReference type="InterPro" id="IPR050577">
    <property type="entry name" value="MAPR/NEUFC/NENF-like"/>
</dbReference>
<evidence type="ECO:0000256" key="2">
    <source>
        <dbReference type="SAM" id="MobiDB-lite"/>
    </source>
</evidence>
<dbReference type="GO" id="GO:0016020">
    <property type="term" value="C:membrane"/>
    <property type="evidence" value="ECO:0007669"/>
    <property type="project" value="TreeGrafter"/>
</dbReference>
<dbReference type="OrthoDB" id="899at2759"/>
<comment type="similarity">
    <text evidence="1">Belongs to the cytochrome b5 family. MAPR subfamily.</text>
</comment>
<dbReference type="Pfam" id="PF08894">
    <property type="entry name" value="DUF1838"/>
    <property type="match status" value="1"/>
</dbReference>
<dbReference type="AlphaFoldDB" id="A0A2V3IF68"/>
<dbReference type="Gene3D" id="3.10.120.10">
    <property type="entry name" value="Cytochrome b5-like heme/steroid binding domain"/>
    <property type="match status" value="1"/>
</dbReference>
<protein>
    <submittedName>
        <fullName evidence="4">Putative steroid-binding protein 3</fullName>
    </submittedName>
</protein>
<name>A0A2V3IF68_9FLOR</name>
<dbReference type="EMBL" id="NBIV01000265">
    <property type="protein sequence ID" value="PXF40703.1"/>
    <property type="molecule type" value="Genomic_DNA"/>
</dbReference>
<dbReference type="InterPro" id="IPR014990">
    <property type="entry name" value="DUF1838"/>
</dbReference>
<accession>A0A2V3IF68</accession>
<reference evidence="4 5" key="1">
    <citation type="journal article" date="2018" name="Mol. Biol. Evol.">
        <title>Analysis of the draft genome of the red seaweed Gracilariopsis chorda provides insights into genome size evolution in Rhodophyta.</title>
        <authorList>
            <person name="Lee J."/>
            <person name="Yang E.C."/>
            <person name="Graf L."/>
            <person name="Yang J.H."/>
            <person name="Qiu H."/>
            <person name="Zel Zion U."/>
            <person name="Chan C.X."/>
            <person name="Stephens T.G."/>
            <person name="Weber A.P.M."/>
            <person name="Boo G.H."/>
            <person name="Boo S.M."/>
            <person name="Kim K.M."/>
            <person name="Shin Y."/>
            <person name="Jung M."/>
            <person name="Lee S.J."/>
            <person name="Yim H.S."/>
            <person name="Lee J.H."/>
            <person name="Bhattacharya D."/>
            <person name="Yoon H.S."/>
        </authorList>
    </citation>
    <scope>NUCLEOTIDE SEQUENCE [LARGE SCALE GENOMIC DNA]</scope>
    <source>
        <strain evidence="4 5">SKKU-2015</strain>
        <tissue evidence="4">Whole body</tissue>
    </source>
</reference>
<dbReference type="GO" id="GO:0012505">
    <property type="term" value="C:endomembrane system"/>
    <property type="evidence" value="ECO:0007669"/>
    <property type="project" value="TreeGrafter"/>
</dbReference>